<dbReference type="EMBL" id="RJMR01000003">
    <property type="protein sequence ID" value="RSI25568.1"/>
    <property type="molecule type" value="Genomic_DNA"/>
</dbReference>
<sequence length="152" mass="17132">MVKKSKIATLSIVALTATLVIGGTIMTVQNKNLFTHETNQEKKKEQDPREKQLAYLKKHEDELANFVKALNPKVESVQFNWDSMKVEDIGNGTPQGGGYILTLDGGINNNKDTEFTLGIPLNHNSNEVPDKLVIYEMQPIRILRDGGWFLYE</sequence>
<evidence type="ECO:0000313" key="1">
    <source>
        <dbReference type="EMBL" id="RSI25568.1"/>
    </source>
</evidence>
<organism evidence="1 2">
    <name type="scientific">Streptococcus sanguinis</name>
    <dbReference type="NCBI Taxonomy" id="1305"/>
    <lineage>
        <taxon>Bacteria</taxon>
        <taxon>Bacillati</taxon>
        <taxon>Bacillota</taxon>
        <taxon>Bacilli</taxon>
        <taxon>Lactobacillales</taxon>
        <taxon>Streptococcaceae</taxon>
        <taxon>Streptococcus</taxon>
    </lineage>
</organism>
<dbReference type="Proteomes" id="UP000280549">
    <property type="component" value="Unassembled WGS sequence"/>
</dbReference>
<comment type="caution">
    <text evidence="1">The sequence shown here is derived from an EMBL/GenBank/DDBJ whole genome shotgun (WGS) entry which is preliminary data.</text>
</comment>
<reference evidence="1 2" key="1">
    <citation type="submission" date="2018-11" db="EMBL/GenBank/DDBJ databases">
        <title>Species Designations Belie Phenotypic and Genotypic Heterogeneity in Oral Streptococci.</title>
        <authorList>
            <person name="Velsko I."/>
        </authorList>
    </citation>
    <scope>NUCLEOTIDE SEQUENCE [LARGE SCALE GENOMIC DNA]</scope>
    <source>
        <strain evidence="1 2">BCC20</strain>
    </source>
</reference>
<evidence type="ECO:0008006" key="3">
    <source>
        <dbReference type="Google" id="ProtNLM"/>
    </source>
</evidence>
<evidence type="ECO:0000313" key="2">
    <source>
        <dbReference type="Proteomes" id="UP000280549"/>
    </source>
</evidence>
<dbReference type="RefSeq" id="WP_101771269.1">
    <property type="nucleotide sequence ID" value="NZ_CP071414.1"/>
</dbReference>
<proteinExistence type="predicted"/>
<protein>
    <recommendedName>
        <fullName evidence="3">Lipoprotein</fullName>
    </recommendedName>
</protein>
<name>A0ABD7JMA9_STRSA</name>
<dbReference type="AlphaFoldDB" id="A0ABD7JMA9"/>
<gene>
    <name evidence="1" type="ORF">D8881_04765</name>
</gene>
<accession>A0ABD7JMA9</accession>